<dbReference type="Gene3D" id="3.90.245.10">
    <property type="entry name" value="Ribonucleoside hydrolase-like"/>
    <property type="match status" value="1"/>
</dbReference>
<evidence type="ECO:0000313" key="3">
    <source>
        <dbReference type="Proteomes" id="UP001156691"/>
    </source>
</evidence>
<protein>
    <submittedName>
        <fullName evidence="2">Nucleoside hydrolase</fullName>
    </submittedName>
</protein>
<reference evidence="3" key="1">
    <citation type="journal article" date="2019" name="Int. J. Syst. Evol. Microbiol.">
        <title>The Global Catalogue of Microorganisms (GCM) 10K type strain sequencing project: providing services to taxonomists for standard genome sequencing and annotation.</title>
        <authorList>
            <consortium name="The Broad Institute Genomics Platform"/>
            <consortium name="The Broad Institute Genome Sequencing Center for Infectious Disease"/>
            <person name="Wu L."/>
            <person name="Ma J."/>
        </authorList>
    </citation>
    <scope>NUCLEOTIDE SEQUENCE [LARGE SCALE GENOMIC DNA]</scope>
    <source>
        <strain evidence="3">NBRC 112416</strain>
    </source>
</reference>
<keyword evidence="2" id="KW-0378">Hydrolase</keyword>
<dbReference type="PANTHER" id="PTHR46190:SF1">
    <property type="entry name" value="SI:CH211-201H21.5"/>
    <property type="match status" value="1"/>
</dbReference>
<dbReference type="SUPFAM" id="SSF53590">
    <property type="entry name" value="Nucleoside hydrolase"/>
    <property type="match status" value="1"/>
</dbReference>
<name>A0ABQ5W9G2_9HYPH</name>
<evidence type="ECO:0000259" key="1">
    <source>
        <dbReference type="Pfam" id="PF01156"/>
    </source>
</evidence>
<sequence>MVHNRLILDTDGGVDDAQALLMLIANGRAPDAITTVFGNVGLDAATRNILSTLAVADIDIPVHVGAERPLTQPVIDAKYIHGEDGLGGAPRPAHAPQTAGIDAIGFLRRTLREAAAGGEKVDILMIGPLTNLALALRLEANIVSGIGQLTIMGGSVYGRGNTTPAAEFNIYADPEAAAVVFGADIETVVVPWEPCVTHYMVGADVDALFAPLPECPAKAFSQALARHARQTIAGYGGGDAFRFVDPFAAAVVIEPEIITKSITASVDVALAPGITRGMTVVDPSGRLGTPMVTLVEEARIERLVALYQASIAYAPTPRAKVATA</sequence>
<feature type="domain" description="Inosine/uridine-preferring nucleoside hydrolase" evidence="1">
    <location>
        <begin position="6"/>
        <end position="296"/>
    </location>
</feature>
<dbReference type="InterPro" id="IPR036452">
    <property type="entry name" value="Ribo_hydro-like"/>
</dbReference>
<evidence type="ECO:0000313" key="2">
    <source>
        <dbReference type="EMBL" id="GLQ56348.1"/>
    </source>
</evidence>
<dbReference type="EMBL" id="BSNS01000020">
    <property type="protein sequence ID" value="GLQ56348.1"/>
    <property type="molecule type" value="Genomic_DNA"/>
</dbReference>
<dbReference type="Proteomes" id="UP001156691">
    <property type="component" value="Unassembled WGS sequence"/>
</dbReference>
<accession>A0ABQ5W9G2</accession>
<comment type="caution">
    <text evidence="2">The sequence shown here is derived from an EMBL/GenBank/DDBJ whole genome shotgun (WGS) entry which is preliminary data.</text>
</comment>
<organism evidence="2 3">
    <name type="scientific">Devosia nitrariae</name>
    <dbReference type="NCBI Taxonomy" id="2071872"/>
    <lineage>
        <taxon>Bacteria</taxon>
        <taxon>Pseudomonadati</taxon>
        <taxon>Pseudomonadota</taxon>
        <taxon>Alphaproteobacteria</taxon>
        <taxon>Hyphomicrobiales</taxon>
        <taxon>Devosiaceae</taxon>
        <taxon>Devosia</taxon>
    </lineage>
</organism>
<dbReference type="PANTHER" id="PTHR46190">
    <property type="entry name" value="SI:CH211-201H21.5-RELATED"/>
    <property type="match status" value="1"/>
</dbReference>
<dbReference type="GO" id="GO:0016787">
    <property type="term" value="F:hydrolase activity"/>
    <property type="evidence" value="ECO:0007669"/>
    <property type="project" value="UniProtKB-KW"/>
</dbReference>
<proteinExistence type="predicted"/>
<dbReference type="InterPro" id="IPR052775">
    <property type="entry name" value="IUN_hydrolase"/>
</dbReference>
<keyword evidence="3" id="KW-1185">Reference proteome</keyword>
<dbReference type="InterPro" id="IPR001910">
    <property type="entry name" value="Inosine/uridine_hydrolase_dom"/>
</dbReference>
<dbReference type="Pfam" id="PF01156">
    <property type="entry name" value="IU_nuc_hydro"/>
    <property type="match status" value="1"/>
</dbReference>
<gene>
    <name evidence="2" type="ORF">GCM10010862_36070</name>
</gene>
<dbReference type="RefSeq" id="WP_284341762.1">
    <property type="nucleotide sequence ID" value="NZ_BSNS01000020.1"/>
</dbReference>